<dbReference type="InterPro" id="IPR050216">
    <property type="entry name" value="LRR_domain-containing"/>
</dbReference>
<dbReference type="SUPFAM" id="SSF52058">
    <property type="entry name" value="L domain-like"/>
    <property type="match status" value="1"/>
</dbReference>
<evidence type="ECO:0000256" key="1">
    <source>
        <dbReference type="ARBA" id="ARBA00022614"/>
    </source>
</evidence>
<feature type="compositionally biased region" description="Polar residues" evidence="4">
    <location>
        <begin position="1103"/>
        <end position="1114"/>
    </location>
</feature>
<feature type="region of interest" description="Disordered" evidence="4">
    <location>
        <begin position="1089"/>
        <end position="1129"/>
    </location>
</feature>
<dbReference type="EMBL" id="BRYB01000099">
    <property type="protein sequence ID" value="GMI22726.1"/>
    <property type="molecule type" value="Genomic_DNA"/>
</dbReference>
<name>A0ABQ6MAS9_9STRA</name>
<keyword evidence="2" id="KW-0677">Repeat</keyword>
<comment type="caution">
    <text evidence="6">The sequence shown here is derived from an EMBL/GenBank/DDBJ whole genome shotgun (WGS) entry which is preliminary data.</text>
</comment>
<sequence>FRQSQIKDVNQAEEAERNRRDNLWKDAVAHGSSLGEVSMSWQKLGDISQRVFAFRRTSGVDLLHLRLVGHELVNLPKELATSCPMLKSLTLTSNRLVEIDCVAQLTHLESLVAIRNRITHLPALIGNLSHLKILELASNRLEVLPATFGNLTKLSKLNLECNRLRRVPETLARLTVKTLNLNSNELVNLPHCIGAMPNLVALSCNDNRIKYLPGELHLCNNRLMELPDNIGNVGKTLTNLWLDFNNLTALPMSFHKMGVLVELKMEGNPGMVFPTIDKIIRGPKTVVAWSKKRAASAMFARQQSIVLSWQDMLKQVGKHCIGGEDHRGIYEKDVQFEIPGTNNARKATKKKEGDEGHVPLEEGEGELFYQYPEEMFWDVFIPALEEIWGDGTFDTKGDVKSFPYAQKEAERVMNTFADPYGPVICRNPTGWFRRCVCKKPDGSRNVCIPPKAGWMCERPAMLVKMKITLERELEERNRLNSERERVKETCNAAEKSAKEWLELDEGKLFIRKLAEVRSHELQAEESDSKFKGAVELEFRRKRKKLEKKFKKQEKKVQEMRNEHHDELEKARKALDEKGLKLEGWAADQNDMAIDKILDELSHLPEDTMLTKLQDSYEADLAKLIKDIEKKAAKGSLVSRVVPTPILEFVSSMSREHNEKLNELMVDLKRQYVDREVYRARKKIKAEHAKLRKIMSSWTGLGMRDTFKDWKVWTKHRVKQRRRDVRKKNREDRLKYEQEMANKDFAKWNLDKWKKHWDDFNDLHYWVHDTTGETTYEEPNIEIYQPKGWVEPDPPVCMKDEHTGEMLSPRSLRFKEADTPSEGSVNNTEDDSDEAWKDERGMGEASSDEDEDTESRPNTTQDGGGGTQDGKPGDDAVAGMIAQEGEETTLANIPVEQGGVGFANEDDVKLPGGAIVGRPSVSQGMIVRGEVGGAMAKSASRDFTGRKAELDAASARVLARRKQQIKRRMQREGLIEGGDYEGEKQSAIAKQLEAEAEVEAEKNRIPTEEEVMVMAGWDPSKDYSSKEMDKFAAKAIKINQSLGRTANGGVGDLTVNGQNFGRYEPDPITSFLDGRKENKAIAKQLADERAKKYGGGQAEDTGRDNSATGLNTVFSRQGKRIGGKGKKKEG</sequence>
<evidence type="ECO:0000256" key="2">
    <source>
        <dbReference type="ARBA" id="ARBA00022737"/>
    </source>
</evidence>
<dbReference type="SMART" id="SM00369">
    <property type="entry name" value="LRR_TYP"/>
    <property type="match status" value="6"/>
</dbReference>
<feature type="domain" description="WW" evidence="5">
    <location>
        <begin position="752"/>
        <end position="778"/>
    </location>
</feature>
<dbReference type="PROSITE" id="PS01159">
    <property type="entry name" value="WW_DOMAIN_1"/>
    <property type="match status" value="1"/>
</dbReference>
<keyword evidence="3" id="KW-0175">Coiled coil</keyword>
<feature type="coiled-coil region" evidence="3">
    <location>
        <begin position="462"/>
        <end position="496"/>
    </location>
</feature>
<dbReference type="InterPro" id="IPR032675">
    <property type="entry name" value="LRR_dom_sf"/>
</dbReference>
<accession>A0ABQ6MAS9</accession>
<feature type="region of interest" description="Disordered" evidence="4">
    <location>
        <begin position="1045"/>
        <end position="1074"/>
    </location>
</feature>
<protein>
    <recommendedName>
        <fullName evidence="5">WW domain-containing protein</fullName>
    </recommendedName>
</protein>
<keyword evidence="7" id="KW-1185">Reference proteome</keyword>
<feature type="region of interest" description="Disordered" evidence="4">
    <location>
        <begin position="785"/>
        <end position="875"/>
    </location>
</feature>
<proteinExistence type="predicted"/>
<feature type="compositionally biased region" description="Basic residues" evidence="4">
    <location>
        <begin position="1116"/>
        <end position="1129"/>
    </location>
</feature>
<evidence type="ECO:0000256" key="4">
    <source>
        <dbReference type="SAM" id="MobiDB-lite"/>
    </source>
</evidence>
<evidence type="ECO:0000313" key="6">
    <source>
        <dbReference type="EMBL" id="GMI22726.1"/>
    </source>
</evidence>
<dbReference type="Gene3D" id="3.80.10.10">
    <property type="entry name" value="Ribonuclease Inhibitor"/>
    <property type="match status" value="1"/>
</dbReference>
<dbReference type="InterPro" id="IPR001611">
    <property type="entry name" value="Leu-rich_rpt"/>
</dbReference>
<feature type="non-terminal residue" evidence="6">
    <location>
        <position position="1"/>
    </location>
</feature>
<evidence type="ECO:0000313" key="7">
    <source>
        <dbReference type="Proteomes" id="UP001165060"/>
    </source>
</evidence>
<dbReference type="PANTHER" id="PTHR48051">
    <property type="match status" value="1"/>
</dbReference>
<organism evidence="6 7">
    <name type="scientific">Tetraparma gracilis</name>
    <dbReference type="NCBI Taxonomy" id="2962635"/>
    <lineage>
        <taxon>Eukaryota</taxon>
        <taxon>Sar</taxon>
        <taxon>Stramenopiles</taxon>
        <taxon>Ochrophyta</taxon>
        <taxon>Bolidophyceae</taxon>
        <taxon>Parmales</taxon>
        <taxon>Triparmaceae</taxon>
        <taxon>Tetraparma</taxon>
    </lineage>
</organism>
<dbReference type="InterPro" id="IPR003591">
    <property type="entry name" value="Leu-rich_rpt_typical-subtyp"/>
</dbReference>
<evidence type="ECO:0000256" key="3">
    <source>
        <dbReference type="SAM" id="Coils"/>
    </source>
</evidence>
<keyword evidence="1" id="KW-0433">Leucine-rich repeat</keyword>
<dbReference type="Pfam" id="PF13855">
    <property type="entry name" value="LRR_8"/>
    <property type="match status" value="1"/>
</dbReference>
<dbReference type="Proteomes" id="UP001165060">
    <property type="component" value="Unassembled WGS sequence"/>
</dbReference>
<dbReference type="PANTHER" id="PTHR48051:SF1">
    <property type="entry name" value="RAS SUPPRESSOR PROTEIN 1"/>
    <property type="match status" value="1"/>
</dbReference>
<evidence type="ECO:0000259" key="5">
    <source>
        <dbReference type="PROSITE" id="PS01159"/>
    </source>
</evidence>
<reference evidence="6 7" key="1">
    <citation type="journal article" date="2023" name="Commun. Biol.">
        <title>Genome analysis of Parmales, the sister group of diatoms, reveals the evolutionary specialization of diatoms from phago-mixotrophs to photoautotrophs.</title>
        <authorList>
            <person name="Ban H."/>
            <person name="Sato S."/>
            <person name="Yoshikawa S."/>
            <person name="Yamada K."/>
            <person name="Nakamura Y."/>
            <person name="Ichinomiya M."/>
            <person name="Sato N."/>
            <person name="Blanc-Mathieu R."/>
            <person name="Endo H."/>
            <person name="Kuwata A."/>
            <person name="Ogata H."/>
        </authorList>
    </citation>
    <scope>NUCLEOTIDE SEQUENCE [LARGE SCALE GENOMIC DNA]</scope>
</reference>
<dbReference type="SMART" id="SM00364">
    <property type="entry name" value="LRR_BAC"/>
    <property type="match status" value="6"/>
</dbReference>
<dbReference type="InterPro" id="IPR001202">
    <property type="entry name" value="WW_dom"/>
</dbReference>
<feature type="coiled-coil region" evidence="3">
    <location>
        <begin position="535"/>
        <end position="576"/>
    </location>
</feature>
<gene>
    <name evidence="6" type="ORF">TeGR_g7202</name>
</gene>